<dbReference type="Pfam" id="PF01494">
    <property type="entry name" value="FAD_binding_3"/>
    <property type="match status" value="2"/>
</dbReference>
<evidence type="ECO:0000256" key="1">
    <source>
        <dbReference type="ARBA" id="ARBA00001974"/>
    </source>
</evidence>
<keyword evidence="8" id="KW-0560">Oxidoreductase</keyword>
<feature type="domain" description="FAD-binding" evidence="11">
    <location>
        <begin position="8"/>
        <end position="172"/>
    </location>
</feature>
<sequence>MADKHPFRVVIVGASVTGLSLANMLQANGIDFLVREAYPTVAPQVGASIGLLPHGNRILDQLGLYEKVMEIAPPIQVSNFRDTNGQILARHREMDERIIERHGYSTVFLDRQMLLKVLYNNIKDKSKICTNKRVVRTELVSGDVHAVTSDGTIIVGDILVGADGVHSRVRSEMWNLASRLSPGLFDPKEHEAPPCENSCIFGISNPCPGINPGDLHCVFRNSSSYLVTGGPQGRVYWFRFQKLQEKVHGSAIPRYSEKDLQKALSESADDNILPNLKFSTLVDNKVSAVMTPLAEYVYKQWHFDRIITLGDSAHKFHPVGGQGGNAAIESVALLTNDLVKALERSRSGRLTTVQVESMFADVQSRRKPRLALNHRYSHNRANTEALDTPLKKLMAIHLLPLVDEQVVTLGYCPQHPGGEMMDMLPMQHRENLIPYKQDLLCEPVSRGSIHWVLVVTYAILAVIAASTGKYYTTSTDRSVPHNYWTDKASILSLESLKVNTFSHFAQPIAIIMIEGYRGRNKLTPLGL</sequence>
<evidence type="ECO:0000256" key="7">
    <source>
        <dbReference type="ARBA" id="ARBA00022989"/>
    </source>
</evidence>
<gene>
    <name evidence="12" type="ORF">FNYG_05599</name>
</gene>
<keyword evidence="10" id="KW-0472">Membrane</keyword>
<keyword evidence="5" id="KW-0812">Transmembrane</keyword>
<dbReference type="GO" id="GO:0071949">
    <property type="term" value="F:FAD binding"/>
    <property type="evidence" value="ECO:0007669"/>
    <property type="project" value="InterPro"/>
</dbReference>
<dbReference type="EMBL" id="MTQA01000071">
    <property type="protein sequence ID" value="PNP81132.1"/>
    <property type="molecule type" value="Genomic_DNA"/>
</dbReference>
<protein>
    <recommendedName>
        <fullName evidence="11">FAD-binding domain-containing protein</fullName>
    </recommendedName>
</protein>
<keyword evidence="6" id="KW-0274">FAD</keyword>
<dbReference type="GO" id="GO:0016020">
    <property type="term" value="C:membrane"/>
    <property type="evidence" value="ECO:0007669"/>
    <property type="project" value="UniProtKB-SubCell"/>
</dbReference>
<keyword evidence="7" id="KW-1133">Transmembrane helix</keyword>
<comment type="similarity">
    <text evidence="3">Belongs to the paxM FAD-dependent monooxygenase family.</text>
</comment>
<dbReference type="Gene3D" id="3.50.50.60">
    <property type="entry name" value="FAD/NAD(P)-binding domain"/>
    <property type="match status" value="1"/>
</dbReference>
<dbReference type="InterPro" id="IPR002938">
    <property type="entry name" value="FAD-bd"/>
</dbReference>
<evidence type="ECO:0000259" key="11">
    <source>
        <dbReference type="Pfam" id="PF01494"/>
    </source>
</evidence>
<dbReference type="AlphaFoldDB" id="A0A2K0WFT1"/>
<evidence type="ECO:0000256" key="4">
    <source>
        <dbReference type="ARBA" id="ARBA00022630"/>
    </source>
</evidence>
<dbReference type="InterPro" id="IPR050562">
    <property type="entry name" value="FAD_mOase_fung"/>
</dbReference>
<evidence type="ECO:0000256" key="3">
    <source>
        <dbReference type="ARBA" id="ARBA00007992"/>
    </source>
</evidence>
<proteinExistence type="inferred from homology"/>
<comment type="subcellular location">
    <subcellularLocation>
        <location evidence="2">Membrane</location>
    </subcellularLocation>
</comment>
<evidence type="ECO:0000313" key="13">
    <source>
        <dbReference type="Proteomes" id="UP000236664"/>
    </source>
</evidence>
<evidence type="ECO:0000256" key="8">
    <source>
        <dbReference type="ARBA" id="ARBA00023002"/>
    </source>
</evidence>
<comment type="cofactor">
    <cofactor evidence="1">
        <name>FAD</name>
        <dbReference type="ChEBI" id="CHEBI:57692"/>
    </cofactor>
</comment>
<reference evidence="12 13" key="1">
    <citation type="submission" date="2017-06" db="EMBL/GenBank/DDBJ databases">
        <title>Genome of Fusarium nygamai isolate CS10214.</title>
        <authorList>
            <person name="Gardiner D.M."/>
            <person name="Obanor F."/>
            <person name="Kazan K."/>
        </authorList>
    </citation>
    <scope>NUCLEOTIDE SEQUENCE [LARGE SCALE GENOMIC DNA]</scope>
    <source>
        <strain evidence="12 13">CS10214</strain>
    </source>
</reference>
<dbReference type="PANTHER" id="PTHR47356:SF2">
    <property type="entry name" value="FAD-BINDING DOMAIN-CONTAINING PROTEIN-RELATED"/>
    <property type="match status" value="1"/>
</dbReference>
<comment type="caution">
    <text evidence="12">The sequence shown here is derived from an EMBL/GenBank/DDBJ whole genome shotgun (WGS) entry which is preliminary data.</text>
</comment>
<dbReference type="GO" id="GO:0004497">
    <property type="term" value="F:monooxygenase activity"/>
    <property type="evidence" value="ECO:0007669"/>
    <property type="project" value="UniProtKB-KW"/>
</dbReference>
<keyword evidence="13" id="KW-1185">Reference proteome</keyword>
<evidence type="ECO:0000313" key="12">
    <source>
        <dbReference type="EMBL" id="PNP81132.1"/>
    </source>
</evidence>
<accession>A0A2K0WFT1</accession>
<dbReference type="PANTHER" id="PTHR47356">
    <property type="entry name" value="FAD-DEPENDENT MONOOXYGENASE ASQG-RELATED"/>
    <property type="match status" value="1"/>
</dbReference>
<name>A0A2K0WFT1_GIBNY</name>
<evidence type="ECO:0000256" key="10">
    <source>
        <dbReference type="ARBA" id="ARBA00023136"/>
    </source>
</evidence>
<feature type="domain" description="FAD-binding" evidence="11">
    <location>
        <begin position="282"/>
        <end position="351"/>
    </location>
</feature>
<evidence type="ECO:0000256" key="2">
    <source>
        <dbReference type="ARBA" id="ARBA00004370"/>
    </source>
</evidence>
<evidence type="ECO:0000256" key="5">
    <source>
        <dbReference type="ARBA" id="ARBA00022692"/>
    </source>
</evidence>
<keyword evidence="9" id="KW-0503">Monooxygenase</keyword>
<dbReference type="SUPFAM" id="SSF51905">
    <property type="entry name" value="FAD/NAD(P)-binding domain"/>
    <property type="match status" value="1"/>
</dbReference>
<dbReference type="PRINTS" id="PR00420">
    <property type="entry name" value="RNGMNOXGNASE"/>
</dbReference>
<evidence type="ECO:0000256" key="9">
    <source>
        <dbReference type="ARBA" id="ARBA00023033"/>
    </source>
</evidence>
<dbReference type="InterPro" id="IPR036188">
    <property type="entry name" value="FAD/NAD-bd_sf"/>
</dbReference>
<organism evidence="12 13">
    <name type="scientific">Gibberella nygamai</name>
    <name type="common">Bean root rot disease fungus</name>
    <name type="synonym">Fusarium nygamai</name>
    <dbReference type="NCBI Taxonomy" id="42673"/>
    <lineage>
        <taxon>Eukaryota</taxon>
        <taxon>Fungi</taxon>
        <taxon>Dikarya</taxon>
        <taxon>Ascomycota</taxon>
        <taxon>Pezizomycotina</taxon>
        <taxon>Sordariomycetes</taxon>
        <taxon>Hypocreomycetidae</taxon>
        <taxon>Hypocreales</taxon>
        <taxon>Nectriaceae</taxon>
        <taxon>Fusarium</taxon>
        <taxon>Fusarium fujikuroi species complex</taxon>
    </lineage>
</organism>
<dbReference type="STRING" id="42673.A0A2K0WFT1"/>
<dbReference type="Proteomes" id="UP000236664">
    <property type="component" value="Unassembled WGS sequence"/>
</dbReference>
<keyword evidence="4" id="KW-0285">Flavoprotein</keyword>
<dbReference type="OrthoDB" id="10029326at2759"/>
<evidence type="ECO:0000256" key="6">
    <source>
        <dbReference type="ARBA" id="ARBA00022827"/>
    </source>
</evidence>